<dbReference type="Gene3D" id="4.10.800.10">
    <property type="entry name" value="Thyroglobulin type-1"/>
    <property type="match status" value="1"/>
</dbReference>
<dbReference type="PROSITE" id="PS51162">
    <property type="entry name" value="THYROGLOBULIN_1_2"/>
    <property type="match status" value="2"/>
</dbReference>
<evidence type="ECO:0000256" key="6">
    <source>
        <dbReference type="SAM" id="SignalP"/>
    </source>
</evidence>
<evidence type="ECO:0000256" key="3">
    <source>
        <dbReference type="ARBA" id="ARBA00022737"/>
    </source>
</evidence>
<proteinExistence type="predicted"/>
<evidence type="ECO:0000313" key="9">
    <source>
        <dbReference type="Proteomes" id="UP000245119"/>
    </source>
</evidence>
<dbReference type="PROSITE" id="PS00484">
    <property type="entry name" value="THYROGLOBULIN_1_1"/>
    <property type="match status" value="1"/>
</dbReference>
<keyword evidence="6" id="KW-0732">Signal</keyword>
<keyword evidence="9" id="KW-1185">Reference proteome</keyword>
<dbReference type="Proteomes" id="UP000245119">
    <property type="component" value="Linkage Group LG2"/>
</dbReference>
<evidence type="ECO:0000256" key="2">
    <source>
        <dbReference type="ARBA" id="ARBA00022525"/>
    </source>
</evidence>
<keyword evidence="2" id="KW-0964">Secreted</keyword>
<feature type="chain" id="PRO_5015500261" description="Thyroglobulin type-1 domain-containing protein" evidence="6">
    <location>
        <begin position="18"/>
        <end position="336"/>
    </location>
</feature>
<protein>
    <recommendedName>
        <fullName evidence="7">Thyroglobulin type-1 domain-containing protein</fullName>
    </recommendedName>
</protein>
<feature type="domain" description="Thyroglobulin type-1" evidence="7">
    <location>
        <begin position="103"/>
        <end position="168"/>
    </location>
</feature>
<keyword evidence="3" id="KW-0677">Repeat</keyword>
<dbReference type="EMBL" id="PZQS01000002">
    <property type="protein sequence ID" value="PVD37348.1"/>
    <property type="molecule type" value="Genomic_DNA"/>
</dbReference>
<evidence type="ECO:0000259" key="7">
    <source>
        <dbReference type="PROSITE" id="PS51162"/>
    </source>
</evidence>
<organism evidence="8 9">
    <name type="scientific">Pomacea canaliculata</name>
    <name type="common">Golden apple snail</name>
    <dbReference type="NCBI Taxonomy" id="400727"/>
    <lineage>
        <taxon>Eukaryota</taxon>
        <taxon>Metazoa</taxon>
        <taxon>Spiralia</taxon>
        <taxon>Lophotrochozoa</taxon>
        <taxon>Mollusca</taxon>
        <taxon>Gastropoda</taxon>
        <taxon>Caenogastropoda</taxon>
        <taxon>Architaenioglossa</taxon>
        <taxon>Ampullarioidea</taxon>
        <taxon>Ampullariidae</taxon>
        <taxon>Pomacea</taxon>
    </lineage>
</organism>
<accession>A0A2T7PVA6</accession>
<dbReference type="SUPFAM" id="SSF57610">
    <property type="entry name" value="Thyroglobulin type-1 domain"/>
    <property type="match status" value="2"/>
</dbReference>
<name>A0A2T7PVA6_POMCA</name>
<dbReference type="AlphaFoldDB" id="A0A2T7PVA6"/>
<dbReference type="Pfam" id="PF00086">
    <property type="entry name" value="Thyroglobulin_1"/>
    <property type="match status" value="2"/>
</dbReference>
<dbReference type="CDD" id="cd00191">
    <property type="entry name" value="TY"/>
    <property type="match status" value="1"/>
</dbReference>
<comment type="caution">
    <text evidence="5">Lacks conserved residue(s) required for the propagation of feature annotation.</text>
</comment>
<dbReference type="InterPro" id="IPR036857">
    <property type="entry name" value="Thyroglobulin_1_sf"/>
</dbReference>
<dbReference type="SUPFAM" id="SSF141571">
    <property type="entry name" value="Pentapeptide repeat-like"/>
    <property type="match status" value="1"/>
</dbReference>
<feature type="domain" description="Thyroglobulin type-1" evidence="7">
    <location>
        <begin position="276"/>
        <end position="336"/>
    </location>
</feature>
<evidence type="ECO:0000313" key="8">
    <source>
        <dbReference type="EMBL" id="PVD37348.1"/>
    </source>
</evidence>
<evidence type="ECO:0000256" key="5">
    <source>
        <dbReference type="PROSITE-ProRule" id="PRU00500"/>
    </source>
</evidence>
<feature type="signal peptide" evidence="6">
    <location>
        <begin position="1"/>
        <end position="17"/>
    </location>
</feature>
<comment type="subcellular location">
    <subcellularLocation>
        <location evidence="1">Secreted</location>
    </subcellularLocation>
</comment>
<keyword evidence="4" id="KW-1015">Disulfide bond</keyword>
<dbReference type="PANTHER" id="PTHR12352:SF3">
    <property type="entry name" value="NIDOGEN-2"/>
    <property type="match status" value="1"/>
</dbReference>
<comment type="caution">
    <text evidence="8">The sequence shown here is derived from an EMBL/GenBank/DDBJ whole genome shotgun (WGS) entry which is preliminary data.</text>
</comment>
<evidence type="ECO:0000256" key="4">
    <source>
        <dbReference type="ARBA" id="ARBA00023157"/>
    </source>
</evidence>
<dbReference type="PANTHER" id="PTHR12352">
    <property type="entry name" value="SECRETED MODULAR CALCIUM-BINDING PROTEIN"/>
    <property type="match status" value="1"/>
</dbReference>
<evidence type="ECO:0000256" key="1">
    <source>
        <dbReference type="ARBA" id="ARBA00004613"/>
    </source>
</evidence>
<dbReference type="InterPro" id="IPR000716">
    <property type="entry name" value="Thyroglobulin_1"/>
</dbReference>
<reference evidence="8 9" key="1">
    <citation type="submission" date="2018-04" db="EMBL/GenBank/DDBJ databases">
        <title>The genome of golden apple snail Pomacea canaliculata provides insight into stress tolerance and invasive adaptation.</title>
        <authorList>
            <person name="Liu C."/>
            <person name="Liu B."/>
            <person name="Ren Y."/>
            <person name="Zhang Y."/>
            <person name="Wang H."/>
            <person name="Li S."/>
            <person name="Jiang F."/>
            <person name="Yin L."/>
            <person name="Zhang G."/>
            <person name="Qian W."/>
            <person name="Fan W."/>
        </authorList>
    </citation>
    <scope>NUCLEOTIDE SEQUENCE [LARGE SCALE GENOMIC DNA]</scope>
    <source>
        <strain evidence="8">SZHN2017</strain>
        <tissue evidence="8">Muscle</tissue>
    </source>
</reference>
<sequence length="336" mass="35993">MLVKLVIVCLSFTLATAIVCTQDMCDGVQCAAVTEDNCDGRVARNGGFCGCCDLCVRQLSKGDSCLATMLLGMPATVECGSGLVCNTATRTCQELLLSKRADPQTCQERVQQLQSGVHLLGQFLPTCAQDGTYAARQCQGSVCFCVDQTGVRIPDYSSAIGQAADMNCHNVNTDFLNTDNVNTDNVNTDFVNTDNVNTDFVNTDNVNTDFVNTDNVNTDFVNTGFVNTDNMNTDNVNTDFVNTGFVNTDNVNTDNVNTDFVSNSVKSKSESLTTPYVVCSGSRVTGLIGKMFSCEDNGNYRKYGCTGSVCYCTDSLGKQLADSPTVNIGDLATLNC</sequence>
<gene>
    <name evidence="8" type="ORF">C0Q70_04347</name>
</gene>
<dbReference type="InterPro" id="IPR051950">
    <property type="entry name" value="Dev_reg/Prot_inhib"/>
</dbReference>
<dbReference type="GO" id="GO:0005615">
    <property type="term" value="C:extracellular space"/>
    <property type="evidence" value="ECO:0007669"/>
    <property type="project" value="TreeGrafter"/>
</dbReference>
<dbReference type="OrthoDB" id="1725934at2759"/>
<dbReference type="SMART" id="SM00211">
    <property type="entry name" value="TY"/>
    <property type="match status" value="2"/>
</dbReference>